<dbReference type="SUPFAM" id="SSF52402">
    <property type="entry name" value="Adenine nucleotide alpha hydrolases-like"/>
    <property type="match status" value="1"/>
</dbReference>
<dbReference type="InterPro" id="IPR006016">
    <property type="entry name" value="UspA"/>
</dbReference>
<evidence type="ECO:0000256" key="1">
    <source>
        <dbReference type="ARBA" id="ARBA00008791"/>
    </source>
</evidence>
<dbReference type="KEGG" id="usu:LVJ78_02200"/>
<dbReference type="AlphaFoldDB" id="A0AAE9KHD0"/>
<comment type="similarity">
    <text evidence="1 2">Belongs to the universal stress protein A family.</text>
</comment>
<dbReference type="PANTHER" id="PTHR46268:SF15">
    <property type="entry name" value="UNIVERSAL STRESS PROTEIN HP_0031"/>
    <property type="match status" value="1"/>
</dbReference>
<dbReference type="PRINTS" id="PR01438">
    <property type="entry name" value="UNVRSLSTRESS"/>
</dbReference>
<dbReference type="CDD" id="cd00293">
    <property type="entry name" value="USP-like"/>
    <property type="match status" value="1"/>
</dbReference>
<reference evidence="4 6" key="1">
    <citation type="submission" date="2019-03" db="EMBL/GenBank/DDBJ databases">
        <title>Genomic Encyclopedia of Type Strains, Phase IV (KMG-IV): sequencing the most valuable type-strain genomes for metagenomic binning, comparative biology and taxonomic classification.</title>
        <authorList>
            <person name="Goeker M."/>
        </authorList>
    </citation>
    <scope>NUCLEOTIDE SEQUENCE [LARGE SCALE GENOMIC DNA]</scope>
    <source>
        <strain evidence="4 6">DSM 17474</strain>
    </source>
</reference>
<dbReference type="InterPro" id="IPR006015">
    <property type="entry name" value="Universal_stress_UspA"/>
</dbReference>
<reference evidence="5" key="2">
    <citation type="submission" date="2021-12" db="EMBL/GenBank/DDBJ databases">
        <authorList>
            <person name="Veyrier F.J."/>
        </authorList>
    </citation>
    <scope>NUCLEOTIDE SEQUENCE</scope>
    <source>
        <strain evidence="5">1258/02</strain>
    </source>
</reference>
<dbReference type="GO" id="GO:0005737">
    <property type="term" value="C:cytoplasm"/>
    <property type="evidence" value="ECO:0007669"/>
    <property type="project" value="UniProtKB-SubCell"/>
</dbReference>
<feature type="domain" description="UspA" evidence="3">
    <location>
        <begin position="1"/>
        <end position="145"/>
    </location>
</feature>
<dbReference type="RefSeq" id="WP_132954457.1">
    <property type="nucleotide sequence ID" value="NZ_CBDUCQ010000003.1"/>
</dbReference>
<keyword evidence="6" id="KW-1185">Reference proteome</keyword>
<evidence type="ECO:0000256" key="2">
    <source>
        <dbReference type="PIRNR" id="PIRNR006276"/>
    </source>
</evidence>
<evidence type="ECO:0000313" key="6">
    <source>
        <dbReference type="Proteomes" id="UP000294721"/>
    </source>
</evidence>
<gene>
    <name evidence="4" type="ORF">EV680_12622</name>
    <name evidence="5" type="ORF">LVJ78_02200</name>
</gene>
<dbReference type="PIRSF" id="PIRSF006276">
    <property type="entry name" value="UspA"/>
    <property type="match status" value="1"/>
</dbReference>
<accession>A0AAE9KHD0</accession>
<keyword evidence="2" id="KW-0963">Cytoplasm</keyword>
<dbReference type="Gene3D" id="3.40.50.620">
    <property type="entry name" value="HUPs"/>
    <property type="match status" value="1"/>
</dbReference>
<dbReference type="Pfam" id="PF00582">
    <property type="entry name" value="Usp"/>
    <property type="match status" value="1"/>
</dbReference>
<dbReference type="Proteomes" id="UP000294721">
    <property type="component" value="Unassembled WGS sequence"/>
</dbReference>
<evidence type="ECO:0000259" key="3">
    <source>
        <dbReference type="Pfam" id="PF00582"/>
    </source>
</evidence>
<protein>
    <recommendedName>
        <fullName evidence="2">Universal stress protein</fullName>
    </recommendedName>
</protein>
<dbReference type="PANTHER" id="PTHR46268">
    <property type="entry name" value="STRESS RESPONSE PROTEIN NHAX"/>
    <property type="match status" value="1"/>
</dbReference>
<proteinExistence type="inferred from homology"/>
<evidence type="ECO:0000313" key="5">
    <source>
        <dbReference type="EMBL" id="UOO79860.1"/>
    </source>
</evidence>
<evidence type="ECO:0000313" key="4">
    <source>
        <dbReference type="EMBL" id="TCP02295.1"/>
    </source>
</evidence>
<dbReference type="EMBL" id="SLXE01000026">
    <property type="protein sequence ID" value="TCP02295.1"/>
    <property type="molecule type" value="Genomic_DNA"/>
</dbReference>
<dbReference type="EMBL" id="CP091507">
    <property type="protein sequence ID" value="UOO79860.1"/>
    <property type="molecule type" value="Genomic_DNA"/>
</dbReference>
<comment type="subcellular location">
    <subcellularLocation>
        <location evidence="2">Cytoplasm</location>
    </subcellularLocation>
</comment>
<dbReference type="Proteomes" id="UP000829756">
    <property type="component" value="Chromosome"/>
</dbReference>
<evidence type="ECO:0000313" key="7">
    <source>
        <dbReference type="Proteomes" id="UP000829756"/>
    </source>
</evidence>
<name>A0AAE9KHD0_9NEIS</name>
<organism evidence="5 7">
    <name type="scientific">Uruburuella suis</name>
    <dbReference type="NCBI Taxonomy" id="252130"/>
    <lineage>
        <taxon>Bacteria</taxon>
        <taxon>Pseudomonadati</taxon>
        <taxon>Pseudomonadota</taxon>
        <taxon>Betaproteobacteria</taxon>
        <taxon>Neisseriales</taxon>
        <taxon>Neisseriaceae</taxon>
        <taxon>Uruburuella</taxon>
    </lineage>
</organism>
<reference evidence="5" key="3">
    <citation type="journal article" date="2022" name="Res Sq">
        <title>Evolution of multicellular longitudinally dividing oral cavity symbionts (Neisseriaceae).</title>
        <authorList>
            <person name="Nyongesa S."/>
            <person name="Weber P."/>
            <person name="Bernet E."/>
            <person name="Pullido F."/>
            <person name="Nieckarz M."/>
            <person name="Delaby M."/>
            <person name="Nieves C."/>
            <person name="Viehboeck T."/>
            <person name="Krause N."/>
            <person name="Rivera-Millot A."/>
            <person name="Nakamura A."/>
            <person name="Vischer N."/>
            <person name="VanNieuwenhze M."/>
            <person name="Brun Y."/>
            <person name="Cava F."/>
            <person name="Bulgheresi S."/>
            <person name="Veyrier F."/>
        </authorList>
    </citation>
    <scope>NUCLEOTIDE SEQUENCE</scope>
    <source>
        <strain evidence="5">1258/02</strain>
    </source>
</reference>
<dbReference type="InterPro" id="IPR014729">
    <property type="entry name" value="Rossmann-like_a/b/a_fold"/>
</dbReference>
<sequence>MYQKIMVPVDDSKTALRALEEACHVAQAVGASVYAVHVVDLAQFNWGTAEFGDSLALRRAVEEAGEKVLAHTSGILNAGKVPHETAILESGGDKIADLLLDAASEQQVDLIVMGTHGFSGLLHLLLGSVAEGVVRKSPVPVLLVRSQDED</sequence>